<dbReference type="InterPro" id="IPR013783">
    <property type="entry name" value="Ig-like_fold"/>
</dbReference>
<organism evidence="1">
    <name type="scientific">freshwater metagenome</name>
    <dbReference type="NCBI Taxonomy" id="449393"/>
    <lineage>
        <taxon>unclassified sequences</taxon>
        <taxon>metagenomes</taxon>
        <taxon>ecological metagenomes</taxon>
    </lineage>
</organism>
<dbReference type="Gene3D" id="2.60.40.10">
    <property type="entry name" value="Immunoglobulins"/>
    <property type="match status" value="1"/>
</dbReference>
<dbReference type="PROSITE" id="PS51257">
    <property type="entry name" value="PROKAR_LIPOPROTEIN"/>
    <property type="match status" value="1"/>
</dbReference>
<name>A0A6J7I8Y3_9ZZZZ</name>
<protein>
    <submittedName>
        <fullName evidence="1">Unannotated protein</fullName>
    </submittedName>
</protein>
<evidence type="ECO:0000313" key="1">
    <source>
        <dbReference type="EMBL" id="CAB4926966.1"/>
    </source>
</evidence>
<dbReference type="CDD" id="cd00146">
    <property type="entry name" value="PKD"/>
    <property type="match status" value="1"/>
</dbReference>
<gene>
    <name evidence="1" type="ORF">UFOPK3674_00910</name>
</gene>
<reference evidence="1" key="1">
    <citation type="submission" date="2020-05" db="EMBL/GenBank/DDBJ databases">
        <authorList>
            <person name="Chiriac C."/>
            <person name="Salcher M."/>
            <person name="Ghai R."/>
            <person name="Kavagutti S V."/>
        </authorList>
    </citation>
    <scope>NUCLEOTIDE SEQUENCE</scope>
</reference>
<dbReference type="AlphaFoldDB" id="A0A6J7I8Y3"/>
<dbReference type="InterPro" id="IPR035986">
    <property type="entry name" value="PKD_dom_sf"/>
</dbReference>
<dbReference type="EMBL" id="CAFBMX010000004">
    <property type="protein sequence ID" value="CAB4926966.1"/>
    <property type="molecule type" value="Genomic_DNA"/>
</dbReference>
<proteinExistence type="predicted"/>
<dbReference type="SUPFAM" id="SSF49299">
    <property type="entry name" value="PKD domain"/>
    <property type="match status" value="1"/>
</dbReference>
<sequence>MFVRSIPSTAARAAAIVTAALAACAVSAGAQAPSGAFRQGVGVDGPSANVGVLGGLDLARDGDGLVAWVRTEGGEDHASVALLRAGASRGVFRIDAGQPALTAGPVVAAGNGGRMVVAWANALGVFAALRPAEGAVFGAPQRVGAPGAGAPAIDLSPAGVGYLVWAQGGDVRGAYLPRTGTAFSVYPAPLDADPAREAGAAALRPRVATSADGIGLAVWGEALDGGMTRVVARRLVRGAPSARVVDATAATVQGRTAGAAELPEVAIEDDSSYACVGMRQQVQRVAGPDSVPRALLRHLRGSAFEAPVAVDGDPDAGATGGLRLALNGRGQGLVTAEGAVGAVLASIIRDDVPGAAVTIGAAGGAGALPAGGFAENYDGVTAWFTTPSPGLQSEVQARLLQDDPALAQAPPFGAPALLSGRAGAFDDPLAGISLGTPDPLGGLEVRTDRTGDAVVAFVQESAAGRTLMLATYDRAPGVPAGTTTTFWRPRRRPLLTWQPSTELWGAVTYTVLIDGVPAATTTGTSVAPSVALADGLHRWQVVATDIRGQATRSATRNLRIDATPPQLTVRVSRRLAETVLRLRALDRGGSKITTMRVDFGDGSPPLVVEGGRATVRHVFGPGRHRLRVSARDGAGNATVVSRTLRTPTGATIR</sequence>
<accession>A0A6J7I8Y3</accession>